<sequence length="337" mass="36418">MKIRRLAIISILAFSLVACAETSPDTPLESQPTETVTETVVTPPTTSKTTSSAAETTTELPLATDLTPRYLRQDLKNYQSANSEEGQVSFASADGAITCEFRPLEQDAPFNREPSLDWRLGFAQGGCAFGANYVAVDSGETFSDLSATAPHSTPETYTPLEPGTYLDLHTMGCFADTADAIACTKYATNETFRIDGAGLTMLSPEQKAEVFSTEYGLYQSLSSVAEFHFADGNVMSCFFETPGSEDFWCQSLSRQGWDDGNNLLHLKLSDGHIEVVGSQVGNPGLDYFRGRQPIEAPNSLLDASLAVHHDGNRVRFSTASGEELWVGLNAYGLGVES</sequence>
<dbReference type="OrthoDB" id="4405209at2"/>
<dbReference type="KEGG" id="ccjz:ccrud_12450"/>
<feature type="compositionally biased region" description="Low complexity" evidence="1">
    <location>
        <begin position="32"/>
        <end position="57"/>
    </location>
</feature>
<protein>
    <submittedName>
        <fullName evidence="3">Uncharacterized protein</fullName>
    </submittedName>
</protein>
<dbReference type="Proteomes" id="UP000076929">
    <property type="component" value="Chromosome"/>
</dbReference>
<keyword evidence="2" id="KW-0732">Signal</keyword>
<dbReference type="EMBL" id="CP015622">
    <property type="protein sequence ID" value="ANE04927.1"/>
    <property type="molecule type" value="Genomic_DNA"/>
</dbReference>
<reference evidence="3 4" key="1">
    <citation type="submission" date="2016-05" db="EMBL/GenBank/DDBJ databases">
        <title>Complete genome sequence of Corynebacterium crudilactis, a new Corynebacterium species isolated from raw cow's milk.</title>
        <authorList>
            <person name="Christian R."/>
            <person name="Zimmermann J."/>
            <person name="Lipski A."/>
            <person name="Kalinowski J."/>
        </authorList>
    </citation>
    <scope>NUCLEOTIDE SEQUENCE [LARGE SCALE GENOMIC DNA]</scope>
    <source>
        <strain evidence="3 4">JZ16</strain>
    </source>
</reference>
<dbReference type="PROSITE" id="PS51257">
    <property type="entry name" value="PROKAR_LIPOPROTEIN"/>
    <property type="match status" value="1"/>
</dbReference>
<proteinExistence type="predicted"/>
<keyword evidence="4" id="KW-1185">Reference proteome</keyword>
<dbReference type="RefSeq" id="WP_066568342.1">
    <property type="nucleotide sequence ID" value="NZ_CP015622.1"/>
</dbReference>
<feature type="region of interest" description="Disordered" evidence="1">
    <location>
        <begin position="23"/>
        <end position="57"/>
    </location>
</feature>
<name>A0A172QW39_9CORY</name>
<accession>A0A172QW39</accession>
<organism evidence="3 4">
    <name type="scientific">Corynebacterium crudilactis</name>
    <dbReference type="NCBI Taxonomy" id="1652495"/>
    <lineage>
        <taxon>Bacteria</taxon>
        <taxon>Bacillati</taxon>
        <taxon>Actinomycetota</taxon>
        <taxon>Actinomycetes</taxon>
        <taxon>Mycobacteriales</taxon>
        <taxon>Corynebacteriaceae</taxon>
        <taxon>Corynebacterium</taxon>
    </lineage>
</organism>
<evidence type="ECO:0000256" key="2">
    <source>
        <dbReference type="SAM" id="SignalP"/>
    </source>
</evidence>
<evidence type="ECO:0000313" key="3">
    <source>
        <dbReference type="EMBL" id="ANE04927.1"/>
    </source>
</evidence>
<feature type="chain" id="PRO_5007999889" evidence="2">
    <location>
        <begin position="21"/>
        <end position="337"/>
    </location>
</feature>
<evidence type="ECO:0000256" key="1">
    <source>
        <dbReference type="SAM" id="MobiDB-lite"/>
    </source>
</evidence>
<dbReference type="AlphaFoldDB" id="A0A172QW39"/>
<evidence type="ECO:0000313" key="4">
    <source>
        <dbReference type="Proteomes" id="UP000076929"/>
    </source>
</evidence>
<feature type="signal peptide" evidence="2">
    <location>
        <begin position="1"/>
        <end position="20"/>
    </location>
</feature>
<gene>
    <name evidence="3" type="ORF">ccrud_12450</name>
</gene>